<proteinExistence type="predicted"/>
<evidence type="ECO:0000313" key="2">
    <source>
        <dbReference type="Proteomes" id="UP001159363"/>
    </source>
</evidence>
<organism evidence="1 2">
    <name type="scientific">Dryococelus australis</name>
    <dbReference type="NCBI Taxonomy" id="614101"/>
    <lineage>
        <taxon>Eukaryota</taxon>
        <taxon>Metazoa</taxon>
        <taxon>Ecdysozoa</taxon>
        <taxon>Arthropoda</taxon>
        <taxon>Hexapoda</taxon>
        <taxon>Insecta</taxon>
        <taxon>Pterygota</taxon>
        <taxon>Neoptera</taxon>
        <taxon>Polyneoptera</taxon>
        <taxon>Phasmatodea</taxon>
        <taxon>Verophasmatodea</taxon>
        <taxon>Anareolatae</taxon>
        <taxon>Phasmatidae</taxon>
        <taxon>Eurycanthinae</taxon>
        <taxon>Dryococelus</taxon>
    </lineage>
</organism>
<reference evidence="1 2" key="1">
    <citation type="submission" date="2023-02" db="EMBL/GenBank/DDBJ databases">
        <title>LHISI_Scaffold_Assembly.</title>
        <authorList>
            <person name="Stuart O.P."/>
            <person name="Cleave R."/>
            <person name="Magrath M.J.L."/>
            <person name="Mikheyev A.S."/>
        </authorList>
    </citation>
    <scope>NUCLEOTIDE SEQUENCE [LARGE SCALE GENOMIC DNA]</scope>
    <source>
        <strain evidence="1">Daus_M_001</strain>
        <tissue evidence="1">Leg muscle</tissue>
    </source>
</reference>
<gene>
    <name evidence="1" type="ORF">PR048_023413</name>
</gene>
<dbReference type="EMBL" id="JARBHB010000009">
    <property type="protein sequence ID" value="KAJ8875518.1"/>
    <property type="molecule type" value="Genomic_DNA"/>
</dbReference>
<dbReference type="Proteomes" id="UP001159363">
    <property type="component" value="Chromosome 8"/>
</dbReference>
<evidence type="ECO:0000313" key="1">
    <source>
        <dbReference type="EMBL" id="KAJ8875518.1"/>
    </source>
</evidence>
<sequence length="173" mass="19160">MTKVTGPIPDKHHSCTIPSDTHQVTTSLRIPTAVFLKLCIPFWTTSPSLLLYRKCGSRHLVNLISNISKSIILITTKIILSVLFDNDDYVSTIYGMNTFHAMGGIKCITPGRIAEKETEMTKVKEIPSAEDIGQLGYVPLQVFKNTVTGLGNVTMEDLQYLNPLTGYTIAKCR</sequence>
<name>A0ABQ9GU06_9NEOP</name>
<keyword evidence="2" id="KW-1185">Reference proteome</keyword>
<protein>
    <submittedName>
        <fullName evidence="1">Uncharacterized protein</fullName>
    </submittedName>
</protein>
<accession>A0ABQ9GU06</accession>
<comment type="caution">
    <text evidence="1">The sequence shown here is derived from an EMBL/GenBank/DDBJ whole genome shotgun (WGS) entry which is preliminary data.</text>
</comment>